<reference evidence="5 6" key="1">
    <citation type="submission" date="2019-06" db="EMBL/GenBank/DDBJ databases">
        <title>Persicimonas caeni gen. nov., sp. nov., a predatory bacterium isolated from solar saltern.</title>
        <authorList>
            <person name="Wang S."/>
        </authorList>
    </citation>
    <scope>NUCLEOTIDE SEQUENCE [LARGE SCALE GENOMIC DNA]</scope>
    <source>
        <strain evidence="5 6">YN101</strain>
    </source>
</reference>
<evidence type="ECO:0000256" key="2">
    <source>
        <dbReference type="SAM" id="MobiDB-lite"/>
    </source>
</evidence>
<evidence type="ECO:0000256" key="1">
    <source>
        <dbReference type="ARBA" id="ARBA00022729"/>
    </source>
</evidence>
<dbReference type="EMBL" id="CP041186">
    <property type="protein sequence ID" value="QDG51063.1"/>
    <property type="molecule type" value="Genomic_DNA"/>
</dbReference>
<feature type="region of interest" description="Disordered" evidence="2">
    <location>
        <begin position="27"/>
        <end position="75"/>
    </location>
</feature>
<accession>A0A4Y6PS64</accession>
<dbReference type="Gene3D" id="2.40.160.20">
    <property type="match status" value="1"/>
</dbReference>
<dbReference type="AlphaFoldDB" id="A0A4Y6PS64"/>
<dbReference type="Proteomes" id="UP000315995">
    <property type="component" value="Chromosome"/>
</dbReference>
<keyword evidence="6" id="KW-1185">Reference proteome</keyword>
<accession>A0A5B8Y3P9</accession>
<evidence type="ECO:0000259" key="4">
    <source>
        <dbReference type="Pfam" id="PF13505"/>
    </source>
</evidence>
<proteinExistence type="predicted"/>
<dbReference type="InterPro" id="IPR011250">
    <property type="entry name" value="OMP/PagP_B-barrel"/>
</dbReference>
<evidence type="ECO:0000313" key="5">
    <source>
        <dbReference type="EMBL" id="QDG51063.1"/>
    </source>
</evidence>
<dbReference type="Pfam" id="PF13505">
    <property type="entry name" value="OMP_b-brl"/>
    <property type="match status" value="1"/>
</dbReference>
<dbReference type="InterPro" id="IPR027385">
    <property type="entry name" value="Beta-barrel_OMP"/>
</dbReference>
<keyword evidence="1 3" id="KW-0732">Signal</keyword>
<feature type="compositionally biased region" description="Acidic residues" evidence="2">
    <location>
        <begin position="34"/>
        <end position="75"/>
    </location>
</feature>
<sequence length="289" mass="30823">MTMKSMMHIKLLALAAVLTLAPATAFSQQMGTPPEDEQPAATETETDTETDTEPEAQPAEGEEMAEPMAEDEAVEPMADEDATVGAEMEVGADDELIYQQGGLSGLGLVIGAKVGGGFPQLTSEFDTTFTGELELGYTLPVLDRSIEVFLSGQYAAPSSEETEAGPDERLPGDGTWSYEATMHQVVLTLGGLYRLDVGSDLVVPYGALGGRMYLWQTDVDGEADGQPFGEYEEQDTDFGGYAALGADFFLGPGSLLVEVQFGYASVDNFILRDTDTGSLNAVIGYRMFL</sequence>
<feature type="signal peptide" evidence="3">
    <location>
        <begin position="1"/>
        <end position="25"/>
    </location>
</feature>
<organism evidence="5 6">
    <name type="scientific">Persicimonas caeni</name>
    <dbReference type="NCBI Taxonomy" id="2292766"/>
    <lineage>
        <taxon>Bacteria</taxon>
        <taxon>Deltaproteobacteria</taxon>
        <taxon>Bradymonadales</taxon>
        <taxon>Bradymonadaceae</taxon>
        <taxon>Persicimonas</taxon>
    </lineage>
</organism>
<evidence type="ECO:0000313" key="6">
    <source>
        <dbReference type="Proteomes" id="UP000315995"/>
    </source>
</evidence>
<gene>
    <name evidence="5" type="ORF">FIV42_10055</name>
</gene>
<feature type="chain" id="PRO_5030106340" evidence="3">
    <location>
        <begin position="26"/>
        <end position="289"/>
    </location>
</feature>
<evidence type="ECO:0000256" key="3">
    <source>
        <dbReference type="SAM" id="SignalP"/>
    </source>
</evidence>
<dbReference type="SUPFAM" id="SSF56925">
    <property type="entry name" value="OMPA-like"/>
    <property type="match status" value="1"/>
</dbReference>
<protein>
    <submittedName>
        <fullName evidence="5">Porin family protein</fullName>
    </submittedName>
</protein>
<name>A0A4Y6PS64_PERCE</name>
<feature type="domain" description="Outer membrane protein beta-barrel" evidence="4">
    <location>
        <begin position="112"/>
        <end position="286"/>
    </location>
</feature>